<evidence type="ECO:0000313" key="1">
    <source>
        <dbReference type="EMBL" id="CAI9576375.1"/>
    </source>
</evidence>
<comment type="caution">
    <text evidence="1">The sequence shown here is derived from an EMBL/GenBank/DDBJ whole genome shotgun (WGS) entry which is preliminary data.</text>
</comment>
<organism evidence="1 2">
    <name type="scientific">Staurois parvus</name>
    <dbReference type="NCBI Taxonomy" id="386267"/>
    <lineage>
        <taxon>Eukaryota</taxon>
        <taxon>Metazoa</taxon>
        <taxon>Chordata</taxon>
        <taxon>Craniata</taxon>
        <taxon>Vertebrata</taxon>
        <taxon>Euteleostomi</taxon>
        <taxon>Amphibia</taxon>
        <taxon>Batrachia</taxon>
        <taxon>Anura</taxon>
        <taxon>Neobatrachia</taxon>
        <taxon>Ranoidea</taxon>
        <taxon>Ranidae</taxon>
        <taxon>Staurois</taxon>
    </lineage>
</organism>
<keyword evidence="2" id="KW-1185">Reference proteome</keyword>
<gene>
    <name evidence="1" type="ORF">SPARVUS_LOCUS8434500</name>
</gene>
<name>A0ABN9DWZ9_9NEOB</name>
<proteinExistence type="predicted"/>
<dbReference type="EMBL" id="CATNWA010014825">
    <property type="protein sequence ID" value="CAI9576375.1"/>
    <property type="molecule type" value="Genomic_DNA"/>
</dbReference>
<evidence type="ECO:0000313" key="2">
    <source>
        <dbReference type="Proteomes" id="UP001162483"/>
    </source>
</evidence>
<dbReference type="Proteomes" id="UP001162483">
    <property type="component" value="Unassembled WGS sequence"/>
</dbReference>
<reference evidence="1" key="1">
    <citation type="submission" date="2023-05" db="EMBL/GenBank/DDBJ databases">
        <authorList>
            <person name="Stuckert A."/>
        </authorList>
    </citation>
    <scope>NUCLEOTIDE SEQUENCE</scope>
</reference>
<accession>A0ABN9DWZ9</accession>
<sequence>GTESQVRQRALSQLARQLAGTGSGTGSFWINSGHRVQLALIGSSGWISFTMLGRGCIRLDAGVRLSRGFMLSTGIRLSQGIRLSRGFS</sequence>
<feature type="non-terminal residue" evidence="1">
    <location>
        <position position="1"/>
    </location>
</feature>
<protein>
    <submittedName>
        <fullName evidence="1">Uncharacterized protein</fullName>
    </submittedName>
</protein>